<dbReference type="GO" id="GO:0016740">
    <property type="term" value="F:transferase activity"/>
    <property type="evidence" value="ECO:0007669"/>
    <property type="project" value="UniProtKB-KW"/>
</dbReference>
<dbReference type="Gene3D" id="2.160.10.10">
    <property type="entry name" value="Hexapeptide repeat proteins"/>
    <property type="match status" value="1"/>
</dbReference>
<dbReference type="InterPro" id="IPR001451">
    <property type="entry name" value="Hexapep"/>
</dbReference>
<dbReference type="OrthoDB" id="9814490at2"/>
<dbReference type="PANTHER" id="PTHR43300:SF11">
    <property type="entry name" value="ACETYLTRANSFERASE RV3034C-RELATED"/>
    <property type="match status" value="1"/>
</dbReference>
<dbReference type="PANTHER" id="PTHR43300">
    <property type="entry name" value="ACETYLTRANSFERASE"/>
    <property type="match status" value="1"/>
</dbReference>
<keyword evidence="2" id="KW-0808">Transferase</keyword>
<reference evidence="2 3" key="1">
    <citation type="submission" date="2018-05" db="EMBL/GenBank/DDBJ databases">
        <title>Genomic Encyclopedia of Type Strains, Phase IV (KMG-IV): sequencing the most valuable type-strain genomes for metagenomic binning, comparative biology and taxonomic classification.</title>
        <authorList>
            <person name="Goeker M."/>
        </authorList>
    </citation>
    <scope>NUCLEOTIDE SEQUENCE [LARGE SCALE GENOMIC DNA]</scope>
    <source>
        <strain evidence="2 3">DSM 100333</strain>
    </source>
</reference>
<accession>A0A2U0UFT8</accession>
<dbReference type="Pfam" id="PF00132">
    <property type="entry name" value="Hexapep"/>
    <property type="match status" value="1"/>
</dbReference>
<dbReference type="SUPFAM" id="SSF51161">
    <property type="entry name" value="Trimeric LpxA-like enzymes"/>
    <property type="match status" value="1"/>
</dbReference>
<organism evidence="2 3">
    <name type="scientific">Hallella colorans</name>
    <dbReference type="NCBI Taxonomy" id="1703337"/>
    <lineage>
        <taxon>Bacteria</taxon>
        <taxon>Pseudomonadati</taxon>
        <taxon>Bacteroidota</taxon>
        <taxon>Bacteroidia</taxon>
        <taxon>Bacteroidales</taxon>
        <taxon>Prevotellaceae</taxon>
        <taxon>Hallella</taxon>
    </lineage>
</organism>
<comment type="caution">
    <text evidence="2">The sequence shown here is derived from an EMBL/GenBank/DDBJ whole genome shotgun (WGS) entry which is preliminary data.</text>
</comment>
<comment type="similarity">
    <text evidence="1">Belongs to the transferase hexapeptide repeat family.</text>
</comment>
<dbReference type="AlphaFoldDB" id="A0A2U0UFT8"/>
<dbReference type="EMBL" id="QENY01000006">
    <property type="protein sequence ID" value="PVX56500.1"/>
    <property type="molecule type" value="Genomic_DNA"/>
</dbReference>
<dbReference type="InterPro" id="IPR050179">
    <property type="entry name" value="Trans_hexapeptide_repeat"/>
</dbReference>
<evidence type="ECO:0000256" key="1">
    <source>
        <dbReference type="ARBA" id="ARBA00007274"/>
    </source>
</evidence>
<dbReference type="CDD" id="cd04647">
    <property type="entry name" value="LbH_MAT_like"/>
    <property type="match status" value="1"/>
</dbReference>
<dbReference type="Proteomes" id="UP000245870">
    <property type="component" value="Unassembled WGS sequence"/>
</dbReference>
<evidence type="ECO:0000313" key="3">
    <source>
        <dbReference type="Proteomes" id="UP000245870"/>
    </source>
</evidence>
<dbReference type="InterPro" id="IPR011004">
    <property type="entry name" value="Trimer_LpxA-like_sf"/>
</dbReference>
<proteinExistence type="inferred from homology"/>
<name>A0A2U0UFT8_9BACT</name>
<dbReference type="RefSeq" id="WP_116616180.1">
    <property type="nucleotide sequence ID" value="NZ_QENY01000006.1"/>
</dbReference>
<keyword evidence="3" id="KW-1185">Reference proteome</keyword>
<protein>
    <submittedName>
        <fullName evidence="2">Acetyltransferase-like isoleucine patch superfamily enzyme</fullName>
    </submittedName>
</protein>
<sequence length="221" mass="24332">MSIELLLSLPKSFYVSWRLTSFKEAFRLPVLVRFNTKLISLKGHMSIHSAHKGTTRLIIGFNSVGIYDKKYSRSILQIDGNIALHGKSTFGQGARICVMTDALLSLGNGVNNTAEGAIVCRKNIKIGQNCLISWETVIMDSDWHAVRDLDKNMSMDDTQDIVIGNNCWLGMRSVVLKGSRIAHGSIVAAQSTVTHAFDTPNVLLAGTPAIIKKEKVTLHRP</sequence>
<evidence type="ECO:0000313" key="2">
    <source>
        <dbReference type="EMBL" id="PVX56500.1"/>
    </source>
</evidence>
<gene>
    <name evidence="2" type="ORF">C7379_10672</name>
</gene>